<gene>
    <name evidence="1" type="ORF">DSO57_1026467</name>
</gene>
<sequence length="125" mass="14514">MTMDGIVNQLLKFIPELKDITGKDEKPYQTYKNMANLKVQVHVQLGLALALGCFCILTFSFLRLRLPEIYESREKFFRYFVGKHAIKTLDGHRLNAVQAFLAGFLLFFLFLRTRCLSLSDSMLSW</sequence>
<evidence type="ECO:0000313" key="1">
    <source>
        <dbReference type="EMBL" id="KAJ9064803.1"/>
    </source>
</evidence>
<accession>A0ACC2SR33</accession>
<proteinExistence type="predicted"/>
<name>A0ACC2SR33_9FUNG</name>
<protein>
    <submittedName>
        <fullName evidence="1">Uncharacterized protein</fullName>
    </submittedName>
</protein>
<reference evidence="1" key="1">
    <citation type="submission" date="2022-04" db="EMBL/GenBank/DDBJ databases">
        <title>Genome of the entomopathogenic fungus Entomophthora muscae.</title>
        <authorList>
            <person name="Elya C."/>
            <person name="Lovett B.R."/>
            <person name="Lee E."/>
            <person name="Macias A.M."/>
            <person name="Hajek A.E."/>
            <person name="De Bivort B.L."/>
            <person name="Kasson M.T."/>
            <person name="De Fine Licht H.H."/>
            <person name="Stajich J.E."/>
        </authorList>
    </citation>
    <scope>NUCLEOTIDE SEQUENCE</scope>
    <source>
        <strain evidence="1">Berkeley</strain>
    </source>
</reference>
<dbReference type="Proteomes" id="UP001165960">
    <property type="component" value="Unassembled WGS sequence"/>
</dbReference>
<keyword evidence="2" id="KW-1185">Reference proteome</keyword>
<evidence type="ECO:0000313" key="2">
    <source>
        <dbReference type="Proteomes" id="UP001165960"/>
    </source>
</evidence>
<comment type="caution">
    <text evidence="1">The sequence shown here is derived from an EMBL/GenBank/DDBJ whole genome shotgun (WGS) entry which is preliminary data.</text>
</comment>
<organism evidence="1 2">
    <name type="scientific">Entomophthora muscae</name>
    <dbReference type="NCBI Taxonomy" id="34485"/>
    <lineage>
        <taxon>Eukaryota</taxon>
        <taxon>Fungi</taxon>
        <taxon>Fungi incertae sedis</taxon>
        <taxon>Zoopagomycota</taxon>
        <taxon>Entomophthoromycotina</taxon>
        <taxon>Entomophthoromycetes</taxon>
        <taxon>Entomophthorales</taxon>
        <taxon>Entomophthoraceae</taxon>
        <taxon>Entomophthora</taxon>
    </lineage>
</organism>
<dbReference type="EMBL" id="QTSX02004415">
    <property type="protein sequence ID" value="KAJ9064803.1"/>
    <property type="molecule type" value="Genomic_DNA"/>
</dbReference>